<dbReference type="InterPro" id="IPR001304">
    <property type="entry name" value="C-type_lectin-like"/>
</dbReference>
<feature type="chain" id="PRO_5003403802" evidence="3">
    <location>
        <begin position="18"/>
        <end position="376"/>
    </location>
</feature>
<comment type="caution">
    <text evidence="2">Lacks conserved residue(s) required for the propagation of feature annotation.</text>
</comment>
<reference evidence="7" key="1">
    <citation type="submission" date="2011-07" db="EMBL/GenBank/DDBJ databases">
        <authorList>
            <consortium name="Caenorhabditis brenneri Sequencing and Analysis Consortium"/>
            <person name="Wilson R.K."/>
        </authorList>
    </citation>
    <scope>NUCLEOTIDE SEQUENCE [LARGE SCALE GENOMIC DNA]</scope>
    <source>
        <strain evidence="7">PB2801</strain>
    </source>
</reference>
<evidence type="ECO:0000256" key="2">
    <source>
        <dbReference type="PROSITE-ProRule" id="PRU00059"/>
    </source>
</evidence>
<dbReference type="STRING" id="135651.G0MD36"/>
<dbReference type="InParanoid" id="G0MD36"/>
<keyword evidence="7" id="KW-1185">Reference proteome</keyword>
<dbReference type="PANTHER" id="PTHR22991">
    <property type="entry name" value="PROTEIN CBG13490"/>
    <property type="match status" value="1"/>
</dbReference>
<dbReference type="InterPro" id="IPR035914">
    <property type="entry name" value="Sperma_CUB_dom_sf"/>
</dbReference>
<evidence type="ECO:0000256" key="1">
    <source>
        <dbReference type="ARBA" id="ARBA00023157"/>
    </source>
</evidence>
<feature type="domain" description="C-type lectin" evidence="5">
    <location>
        <begin position="120"/>
        <end position="239"/>
    </location>
</feature>
<proteinExistence type="predicted"/>
<dbReference type="Pfam" id="PF00431">
    <property type="entry name" value="CUB"/>
    <property type="match status" value="1"/>
</dbReference>
<dbReference type="Gene3D" id="2.60.120.290">
    <property type="entry name" value="Spermadhesin, CUB domain"/>
    <property type="match status" value="1"/>
</dbReference>
<dbReference type="InterPro" id="IPR000859">
    <property type="entry name" value="CUB_dom"/>
</dbReference>
<keyword evidence="3" id="KW-0732">Signal</keyword>
<keyword evidence="1" id="KW-1015">Disulfide bond</keyword>
<gene>
    <name evidence="6" type="ORF">CAEBREN_12528</name>
</gene>
<dbReference type="AlphaFoldDB" id="G0MD36"/>
<dbReference type="InterPro" id="IPR016187">
    <property type="entry name" value="CTDL_fold"/>
</dbReference>
<dbReference type="eggNOG" id="KOG4297">
    <property type="taxonomic scope" value="Eukaryota"/>
</dbReference>
<organism evidence="7">
    <name type="scientific">Caenorhabditis brenneri</name>
    <name type="common">Nematode worm</name>
    <dbReference type="NCBI Taxonomy" id="135651"/>
    <lineage>
        <taxon>Eukaryota</taxon>
        <taxon>Metazoa</taxon>
        <taxon>Ecdysozoa</taxon>
        <taxon>Nematoda</taxon>
        <taxon>Chromadorea</taxon>
        <taxon>Rhabditida</taxon>
        <taxon>Rhabditina</taxon>
        <taxon>Rhabditomorpha</taxon>
        <taxon>Rhabditoidea</taxon>
        <taxon>Rhabditidae</taxon>
        <taxon>Peloderinae</taxon>
        <taxon>Caenorhabditis</taxon>
    </lineage>
</organism>
<dbReference type="OrthoDB" id="431034at2759"/>
<dbReference type="HOGENOM" id="CLU_037161_0_0_1"/>
<evidence type="ECO:0000256" key="3">
    <source>
        <dbReference type="SAM" id="SignalP"/>
    </source>
</evidence>
<dbReference type="EMBL" id="GL379790">
    <property type="protein sequence ID" value="EGT49727.1"/>
    <property type="molecule type" value="Genomic_DNA"/>
</dbReference>
<dbReference type="PROSITE" id="PS01180">
    <property type="entry name" value="CUB"/>
    <property type="match status" value="1"/>
</dbReference>
<dbReference type="OMA" id="EICEHEC"/>
<dbReference type="Proteomes" id="UP000008068">
    <property type="component" value="Unassembled WGS sequence"/>
</dbReference>
<dbReference type="CDD" id="cd00041">
    <property type="entry name" value="CUB"/>
    <property type="match status" value="1"/>
</dbReference>
<evidence type="ECO:0000313" key="6">
    <source>
        <dbReference type="EMBL" id="EGT49727.1"/>
    </source>
</evidence>
<dbReference type="Pfam" id="PF00059">
    <property type="entry name" value="Lectin_C"/>
    <property type="match status" value="2"/>
</dbReference>
<dbReference type="InterPro" id="IPR016186">
    <property type="entry name" value="C-type_lectin-like/link_sf"/>
</dbReference>
<feature type="signal peptide" evidence="3">
    <location>
        <begin position="1"/>
        <end position="17"/>
    </location>
</feature>
<evidence type="ECO:0000259" key="5">
    <source>
        <dbReference type="PROSITE" id="PS50041"/>
    </source>
</evidence>
<dbReference type="CDD" id="cd00037">
    <property type="entry name" value="CLECT"/>
    <property type="match status" value="2"/>
</dbReference>
<dbReference type="SUPFAM" id="SSF49854">
    <property type="entry name" value="Spermadhesin, CUB domain"/>
    <property type="match status" value="1"/>
</dbReference>
<dbReference type="SMART" id="SM00042">
    <property type="entry name" value="CUB"/>
    <property type="match status" value="1"/>
</dbReference>
<dbReference type="SMART" id="SM00034">
    <property type="entry name" value="CLECT"/>
    <property type="match status" value="2"/>
</dbReference>
<dbReference type="PROSITE" id="PS50041">
    <property type="entry name" value="C_TYPE_LECTIN_2"/>
    <property type="match status" value="1"/>
</dbReference>
<evidence type="ECO:0000313" key="7">
    <source>
        <dbReference type="Proteomes" id="UP000008068"/>
    </source>
</evidence>
<dbReference type="InterPro" id="IPR050976">
    <property type="entry name" value="Snaclec"/>
</dbReference>
<dbReference type="SUPFAM" id="SSF56436">
    <property type="entry name" value="C-type lectin-like"/>
    <property type="match status" value="2"/>
</dbReference>
<accession>G0MD36</accession>
<name>G0MD36_CAEBE</name>
<sequence>MKQLIALLCLSSPLVFSFSNIPICTNGFTLINNKCLKLFDYSVPHGVAEKICRHSGATLVTAKSLSDNQAISTIAAKSVALIWIGLYCADSDSSKCLWDDASGAANMYNSFAADDCTFNYNGNCYTFNGTNATFIDAQTTCEQECGNLVSINSELENRYISAMAERLWTPRAAYIGATITAASVSWLYSWTDGSRWTYSNIDNMMYKPCFTMMIGNNYLQASGAWFGYVCEWETSFVCKRPAGLSCDRSQPVVPVTDPPARSSFCNSSLLFAPGVISSPNYPDNYENNVDCEYHLSTIGSYNIALSFLGDFVTEECCDKVYVYDGDSTSSPLIGVYSGTLDTFNLVSTGNTMTVVFKTNSEGVARGFNARFVSYSG</sequence>
<evidence type="ECO:0000259" key="4">
    <source>
        <dbReference type="PROSITE" id="PS01180"/>
    </source>
</evidence>
<feature type="domain" description="CUB" evidence="4">
    <location>
        <begin position="265"/>
        <end position="374"/>
    </location>
</feature>
<protein>
    <submittedName>
        <fullName evidence="6">Uncharacterized protein</fullName>
    </submittedName>
</protein>
<dbReference type="Gene3D" id="3.10.100.10">
    <property type="entry name" value="Mannose-Binding Protein A, subunit A"/>
    <property type="match status" value="2"/>
</dbReference>
<dbReference type="PANTHER" id="PTHR22991:SF44">
    <property type="entry name" value="C-TYPE LECTIN-RELATED"/>
    <property type="match status" value="1"/>
</dbReference>